<sequence>MLQQPMGAQLYIFSKQYQLDKDIDFLLDGLASSGYQFVEGGPDDAEAYASKLQHYNLKLCSQHVLTSAMLDPQPLIRYMHTLGAQDITVSGPLKWFERSTQDYREAAQVLNRAGKILRAEGIYLHYHNHDFEFAPIDGGQSGMDVLLENLDFSVLDLCVDLGFVWVAGIDPVAYLQQHKERIGYIHLRDFAGKTSTELGKGDMPLPALVAQLETMPAIRYVIIEQDPIADDPQASMALSLQYLRSLK</sequence>
<organism evidence="2 3">
    <name type="scientific">Dictyobacter alpinus</name>
    <dbReference type="NCBI Taxonomy" id="2014873"/>
    <lineage>
        <taxon>Bacteria</taxon>
        <taxon>Bacillati</taxon>
        <taxon>Chloroflexota</taxon>
        <taxon>Ktedonobacteria</taxon>
        <taxon>Ktedonobacterales</taxon>
        <taxon>Dictyobacteraceae</taxon>
        <taxon>Dictyobacter</taxon>
    </lineage>
</organism>
<proteinExistence type="predicted"/>
<evidence type="ECO:0000313" key="3">
    <source>
        <dbReference type="Proteomes" id="UP000287171"/>
    </source>
</evidence>
<dbReference type="SUPFAM" id="SSF51658">
    <property type="entry name" value="Xylose isomerase-like"/>
    <property type="match status" value="1"/>
</dbReference>
<accession>A0A402BCP7</accession>
<dbReference type="Proteomes" id="UP000287171">
    <property type="component" value="Unassembled WGS sequence"/>
</dbReference>
<dbReference type="Gene3D" id="3.20.20.150">
    <property type="entry name" value="Divalent-metal-dependent TIM barrel enzymes"/>
    <property type="match status" value="1"/>
</dbReference>
<dbReference type="PANTHER" id="PTHR12110">
    <property type="entry name" value="HYDROXYPYRUVATE ISOMERASE"/>
    <property type="match status" value="1"/>
</dbReference>
<dbReference type="EMBL" id="BIFT01000001">
    <property type="protein sequence ID" value="GCE29057.1"/>
    <property type="molecule type" value="Genomic_DNA"/>
</dbReference>
<comment type="caution">
    <text evidence="2">The sequence shown here is derived from an EMBL/GenBank/DDBJ whole genome shotgun (WGS) entry which is preliminary data.</text>
</comment>
<gene>
    <name evidence="2" type="ORF">KDA_45410</name>
</gene>
<protein>
    <submittedName>
        <fullName evidence="2">Sugar phosphate isomerase</fullName>
    </submittedName>
</protein>
<feature type="domain" description="Xylose isomerase-like TIM barrel" evidence="1">
    <location>
        <begin position="73"/>
        <end position="245"/>
    </location>
</feature>
<name>A0A402BCP7_9CHLR</name>
<evidence type="ECO:0000313" key="2">
    <source>
        <dbReference type="EMBL" id="GCE29057.1"/>
    </source>
</evidence>
<dbReference type="PANTHER" id="PTHR12110:SF41">
    <property type="entry name" value="INOSOSE DEHYDRATASE"/>
    <property type="match status" value="1"/>
</dbReference>
<dbReference type="AlphaFoldDB" id="A0A402BCP7"/>
<reference evidence="3" key="1">
    <citation type="submission" date="2018-12" db="EMBL/GenBank/DDBJ databases">
        <title>Tengunoibacter tsumagoiensis gen. nov., sp. nov., Dictyobacter kobayashii sp. nov., D. alpinus sp. nov., and D. joshuensis sp. nov. and description of Dictyobacteraceae fam. nov. within the order Ktedonobacterales isolated from Tengu-no-mugimeshi.</title>
        <authorList>
            <person name="Wang C.M."/>
            <person name="Zheng Y."/>
            <person name="Sakai Y."/>
            <person name="Toyoda A."/>
            <person name="Minakuchi Y."/>
            <person name="Abe K."/>
            <person name="Yokota A."/>
            <person name="Yabe S."/>
        </authorList>
    </citation>
    <scope>NUCLEOTIDE SEQUENCE [LARGE SCALE GENOMIC DNA]</scope>
    <source>
        <strain evidence="3">Uno16</strain>
    </source>
</reference>
<dbReference type="InterPro" id="IPR013022">
    <property type="entry name" value="Xyl_isomerase-like_TIM-brl"/>
</dbReference>
<dbReference type="Pfam" id="PF01261">
    <property type="entry name" value="AP_endonuc_2"/>
    <property type="match status" value="1"/>
</dbReference>
<keyword evidence="2" id="KW-0413">Isomerase</keyword>
<keyword evidence="3" id="KW-1185">Reference proteome</keyword>
<dbReference type="InterPro" id="IPR036237">
    <property type="entry name" value="Xyl_isomerase-like_sf"/>
</dbReference>
<dbReference type="RefSeq" id="WP_126629204.1">
    <property type="nucleotide sequence ID" value="NZ_BIFT01000001.1"/>
</dbReference>
<dbReference type="OrthoDB" id="9792261at2"/>
<dbReference type="InterPro" id="IPR050312">
    <property type="entry name" value="IolE/XylAMocC-like"/>
</dbReference>
<dbReference type="GO" id="GO:0016853">
    <property type="term" value="F:isomerase activity"/>
    <property type="evidence" value="ECO:0007669"/>
    <property type="project" value="UniProtKB-KW"/>
</dbReference>
<evidence type="ECO:0000259" key="1">
    <source>
        <dbReference type="Pfam" id="PF01261"/>
    </source>
</evidence>